<dbReference type="NCBIfam" id="NF002999">
    <property type="entry name" value="PRK03767.1"/>
    <property type="match status" value="1"/>
</dbReference>
<dbReference type="InterPro" id="IPR005025">
    <property type="entry name" value="FMN_Rdtase-like_dom"/>
</dbReference>
<dbReference type="PANTHER" id="PTHR30546:SF23">
    <property type="entry name" value="FLAVOPROTEIN-LIKE PROTEIN YCP4-RELATED"/>
    <property type="match status" value="1"/>
</dbReference>
<keyword evidence="5" id="KW-1185">Reference proteome</keyword>
<feature type="region of interest" description="Disordered" evidence="2">
    <location>
        <begin position="214"/>
        <end position="310"/>
    </location>
</feature>
<dbReference type="GO" id="GO:0016020">
    <property type="term" value="C:membrane"/>
    <property type="evidence" value="ECO:0007669"/>
    <property type="project" value="TreeGrafter"/>
</dbReference>
<dbReference type="SUPFAM" id="SSF52218">
    <property type="entry name" value="Flavoproteins"/>
    <property type="match status" value="1"/>
</dbReference>
<dbReference type="Proteomes" id="UP000242875">
    <property type="component" value="Unassembled WGS sequence"/>
</dbReference>
<dbReference type="PANTHER" id="PTHR30546">
    <property type="entry name" value="FLAVODOXIN-RELATED PROTEIN WRBA-RELATED"/>
    <property type="match status" value="1"/>
</dbReference>
<organism evidence="4 5">
    <name type="scientific">Bifiguratus adelaidae</name>
    <dbReference type="NCBI Taxonomy" id="1938954"/>
    <lineage>
        <taxon>Eukaryota</taxon>
        <taxon>Fungi</taxon>
        <taxon>Fungi incertae sedis</taxon>
        <taxon>Mucoromycota</taxon>
        <taxon>Mucoromycotina</taxon>
        <taxon>Endogonomycetes</taxon>
        <taxon>Endogonales</taxon>
        <taxon>Endogonales incertae sedis</taxon>
        <taxon>Bifiguratus</taxon>
    </lineage>
</organism>
<comment type="similarity">
    <text evidence="1">Belongs to the WrbA family.</text>
</comment>
<evidence type="ECO:0000259" key="3">
    <source>
        <dbReference type="PROSITE" id="PS50902"/>
    </source>
</evidence>
<dbReference type="GO" id="GO:0010181">
    <property type="term" value="F:FMN binding"/>
    <property type="evidence" value="ECO:0007669"/>
    <property type="project" value="InterPro"/>
</dbReference>
<name>A0A261XUU6_9FUNG</name>
<dbReference type="EMBL" id="MVBO01000187">
    <property type="protein sequence ID" value="OZJ02118.1"/>
    <property type="molecule type" value="Genomic_DNA"/>
</dbReference>
<protein>
    <recommendedName>
        <fullName evidence="3">Flavodoxin-like domain-containing protein</fullName>
    </recommendedName>
</protein>
<dbReference type="FunFam" id="3.40.50.360:FF:000001">
    <property type="entry name" value="NAD(P)H dehydrogenase (Quinone) FQR1-like"/>
    <property type="match status" value="1"/>
</dbReference>
<dbReference type="Pfam" id="PF03358">
    <property type="entry name" value="FMN_red"/>
    <property type="match status" value="1"/>
</dbReference>
<accession>A0A261XUU6</accession>
<evidence type="ECO:0000313" key="4">
    <source>
        <dbReference type="EMBL" id="OZJ02118.1"/>
    </source>
</evidence>
<dbReference type="GO" id="GO:0003955">
    <property type="term" value="F:NAD(P)H dehydrogenase (quinone) activity"/>
    <property type="evidence" value="ECO:0007669"/>
    <property type="project" value="InterPro"/>
</dbReference>
<gene>
    <name evidence="4" type="ORF">BZG36_04737</name>
</gene>
<dbReference type="PROSITE" id="PS50902">
    <property type="entry name" value="FLAVODOXIN_LIKE"/>
    <property type="match status" value="1"/>
</dbReference>
<reference evidence="4 5" key="1">
    <citation type="journal article" date="2017" name="Mycologia">
        <title>Bifiguratus adelaidae, gen. et sp. nov., a new member of Mucoromycotina in endophytic and soil-dwelling habitats.</title>
        <authorList>
            <person name="Torres-Cruz T.J."/>
            <person name="Billingsley Tobias T.L."/>
            <person name="Almatruk M."/>
            <person name="Hesse C."/>
            <person name="Kuske C.R."/>
            <person name="Desiro A."/>
            <person name="Benucci G.M."/>
            <person name="Bonito G."/>
            <person name="Stajich J.E."/>
            <person name="Dunlap C."/>
            <person name="Arnold A.E."/>
            <person name="Porras-Alfaro A."/>
        </authorList>
    </citation>
    <scope>NUCLEOTIDE SEQUENCE [LARGE SCALE GENOMIC DNA]</scope>
    <source>
        <strain evidence="4 5">AZ0501</strain>
    </source>
</reference>
<proteinExistence type="inferred from homology"/>
<dbReference type="InterPro" id="IPR008254">
    <property type="entry name" value="Flavodoxin/NO_synth"/>
</dbReference>
<feature type="compositionally biased region" description="Low complexity" evidence="2">
    <location>
        <begin position="256"/>
        <end position="287"/>
    </location>
</feature>
<feature type="compositionally biased region" description="Gly residues" evidence="2">
    <location>
        <begin position="244"/>
        <end position="255"/>
    </location>
</feature>
<feature type="compositionally biased region" description="Polar residues" evidence="2">
    <location>
        <begin position="214"/>
        <end position="230"/>
    </location>
</feature>
<dbReference type="NCBIfam" id="TIGR01755">
    <property type="entry name" value="flav_wrbA"/>
    <property type="match status" value="1"/>
</dbReference>
<evidence type="ECO:0000313" key="5">
    <source>
        <dbReference type="Proteomes" id="UP000242875"/>
    </source>
</evidence>
<evidence type="ECO:0000256" key="1">
    <source>
        <dbReference type="ARBA" id="ARBA00006961"/>
    </source>
</evidence>
<feature type="compositionally biased region" description="Low complexity" evidence="2">
    <location>
        <begin position="231"/>
        <end position="243"/>
    </location>
</feature>
<evidence type="ECO:0000256" key="2">
    <source>
        <dbReference type="SAM" id="MobiDB-lite"/>
    </source>
</evidence>
<dbReference type="InterPro" id="IPR010089">
    <property type="entry name" value="Flavoprotein_WrbA-like"/>
</dbReference>
<sequence length="310" mass="32178">MVKVYIIIYSMYGHVYRLAQELKKGMDTTGVEATIYQVPETLPQEVLEKMHAAEKPDLPTITTDLLPEADGIVFGFPTRFGIVPAQIKSFLDGTGHLWAKGALMGKPAASFFSTASQHGGQETTAYTLMPYLAHLGMLYVPFGYANSHMFTNEEVVGGSPWGGATMANGDGSRQPSEKELEILRNQGKLDISMPFLRQHRLTMVYSAASGAAPTTTESTTAKDASANGAQPSTTGAGATDAAGPAGGAGSAGAGGAAAAAATTNNTSASSATPASTQAAPKSTTTASNTHQQPKKKASRFFCCGSANDLD</sequence>
<dbReference type="InterPro" id="IPR029039">
    <property type="entry name" value="Flavoprotein-like_sf"/>
</dbReference>
<feature type="domain" description="Flavodoxin-like" evidence="3">
    <location>
        <begin position="4"/>
        <end position="190"/>
    </location>
</feature>
<comment type="caution">
    <text evidence="4">The sequence shown here is derived from an EMBL/GenBank/DDBJ whole genome shotgun (WGS) entry which is preliminary data.</text>
</comment>
<dbReference type="AlphaFoldDB" id="A0A261XUU6"/>
<dbReference type="OrthoDB" id="504689at2759"/>
<dbReference type="Gene3D" id="3.40.50.360">
    <property type="match status" value="1"/>
</dbReference>